<evidence type="ECO:0000313" key="4">
    <source>
        <dbReference type="EMBL" id="NMW64890.1"/>
    </source>
</evidence>
<dbReference type="NCBIfam" id="NF033516">
    <property type="entry name" value="transpos_IS3"/>
    <property type="match status" value="1"/>
</dbReference>
<dbReference type="Gene3D" id="3.30.420.10">
    <property type="entry name" value="Ribonuclease H-like superfamily/Ribonuclease H"/>
    <property type="match status" value="1"/>
</dbReference>
<evidence type="ECO:0000259" key="3">
    <source>
        <dbReference type="PROSITE" id="PS50994"/>
    </source>
</evidence>
<reference evidence="4 5" key="1">
    <citation type="submission" date="2020-04" db="EMBL/GenBank/DDBJ databases">
        <title>Antimicrobial susceptibility and clonality of vaginal-derived multi-drug resistant Mobiluncus isolates in China.</title>
        <authorList>
            <person name="Zhang X."/>
        </authorList>
    </citation>
    <scope>NUCLEOTIDE SEQUENCE [LARGE SCALE GENOMIC DNA]</scope>
    <source>
        <strain evidence="4 5">13</strain>
    </source>
</reference>
<dbReference type="InterPro" id="IPR048020">
    <property type="entry name" value="Transpos_IS3"/>
</dbReference>
<accession>A0A7Y0U0W8</accession>
<proteinExistence type="inferred from homology"/>
<dbReference type="InterPro" id="IPR050900">
    <property type="entry name" value="Transposase_IS3/IS150/IS904"/>
</dbReference>
<dbReference type="PANTHER" id="PTHR46889">
    <property type="entry name" value="TRANSPOSASE INSF FOR INSERTION SEQUENCE IS3B-RELATED"/>
    <property type="match status" value="1"/>
</dbReference>
<dbReference type="GO" id="GO:0003676">
    <property type="term" value="F:nucleic acid binding"/>
    <property type="evidence" value="ECO:0007669"/>
    <property type="project" value="InterPro"/>
</dbReference>
<comment type="similarity">
    <text evidence="2">Belongs to the transposase IS3/IS150/IS904 family.</text>
</comment>
<evidence type="ECO:0000256" key="1">
    <source>
        <dbReference type="ARBA" id="ARBA00037276"/>
    </source>
</evidence>
<dbReference type="InterPro" id="IPR001584">
    <property type="entry name" value="Integrase_cat-core"/>
</dbReference>
<dbReference type="PANTHER" id="PTHR46889:SF6">
    <property type="entry name" value="TRANSPOSASE INSF FOR INSERTION SEQUENCE IS3B"/>
    <property type="match status" value="1"/>
</dbReference>
<protein>
    <submittedName>
        <fullName evidence="4">IS3 family transposase</fullName>
    </submittedName>
</protein>
<comment type="caution">
    <text evidence="4">The sequence shown here is derived from an EMBL/GenBank/DDBJ whole genome shotgun (WGS) entry which is preliminary data.</text>
</comment>
<dbReference type="SUPFAM" id="SSF53098">
    <property type="entry name" value="Ribonuclease H-like"/>
    <property type="match status" value="1"/>
</dbReference>
<gene>
    <name evidence="4" type="ORF">HHJ78_04930</name>
</gene>
<dbReference type="InterPro" id="IPR036397">
    <property type="entry name" value="RNaseH_sf"/>
</dbReference>
<dbReference type="EMBL" id="JABCUR010000003">
    <property type="protein sequence ID" value="NMW64890.1"/>
    <property type="molecule type" value="Genomic_DNA"/>
</dbReference>
<dbReference type="Pfam" id="PF00665">
    <property type="entry name" value="rve"/>
    <property type="match status" value="1"/>
</dbReference>
<dbReference type="AlphaFoldDB" id="A0A7Y0U0W8"/>
<organism evidence="4 5">
    <name type="scientific">Mobiluncus mulieris</name>
    <dbReference type="NCBI Taxonomy" id="2052"/>
    <lineage>
        <taxon>Bacteria</taxon>
        <taxon>Bacillati</taxon>
        <taxon>Actinomycetota</taxon>
        <taxon>Actinomycetes</taxon>
        <taxon>Actinomycetales</taxon>
        <taxon>Actinomycetaceae</taxon>
        <taxon>Mobiluncus</taxon>
    </lineage>
</organism>
<feature type="domain" description="Integrase catalytic" evidence="3">
    <location>
        <begin position="138"/>
        <end position="294"/>
    </location>
</feature>
<dbReference type="RefSeq" id="WP_169771808.1">
    <property type="nucleotide sequence ID" value="NZ_JABCUR010000003.1"/>
</dbReference>
<dbReference type="GO" id="GO:0015074">
    <property type="term" value="P:DNA integration"/>
    <property type="evidence" value="ECO:0007669"/>
    <property type="project" value="InterPro"/>
</dbReference>
<evidence type="ECO:0000256" key="2">
    <source>
        <dbReference type="ARBA" id="ARBA00043964"/>
    </source>
</evidence>
<comment type="function">
    <text evidence="1">Involved in the transposition of the insertion sequence IS3.</text>
</comment>
<evidence type="ECO:0000313" key="5">
    <source>
        <dbReference type="Proteomes" id="UP000578252"/>
    </source>
</evidence>
<dbReference type="InterPro" id="IPR012337">
    <property type="entry name" value="RNaseH-like_sf"/>
</dbReference>
<name>A0A7Y0U0W8_9ACTO</name>
<sequence length="294" mass="33914">MSSWKKPAPSMLPSSIRECFELMDVEKANYPIALMARVLKVTRAGYYVWRSRRGVRQERNGRRFSFDMSVAWFFNQYDQTHGAPRLTAVLARNGIHVDKKTVAASLRRQGLRAVSSRMFRHPRSKDAGECVYEDSCNRQWDKGSLDKVWITDFTYLRSGQGWVYLVAVRDAHTKRVIGYAMGVSQVTGLVRQALNMAYACRGRKPAGLVLHADRGCQFTSRELGEYAKKAGLTLSMGRTGVCWDNAMAESFWSTLKIEYYYRHAFRTREEVYEGVSGWIEGFYNRKRELVKFFV</sequence>
<dbReference type="Proteomes" id="UP000578252">
    <property type="component" value="Unassembled WGS sequence"/>
</dbReference>
<dbReference type="PROSITE" id="PS50994">
    <property type="entry name" value="INTEGRASE"/>
    <property type="match status" value="1"/>
</dbReference>